<keyword evidence="2" id="KW-0067">ATP-binding</keyword>
<dbReference type="PANTHER" id="PTHR42759:SF5">
    <property type="entry name" value="METHANOL DEHYDROGENASE REGULATOR"/>
    <property type="match status" value="1"/>
</dbReference>
<dbReference type="AlphaFoldDB" id="A0A559KA88"/>
<evidence type="ECO:0000256" key="3">
    <source>
        <dbReference type="ARBA" id="ARBA00061607"/>
    </source>
</evidence>
<evidence type="ECO:0000259" key="4">
    <source>
        <dbReference type="Pfam" id="PF07726"/>
    </source>
</evidence>
<comment type="caution">
    <text evidence="6">The sequence shown here is derived from an EMBL/GenBank/DDBJ whole genome shotgun (WGS) entry which is preliminary data.</text>
</comment>
<dbReference type="PIRSF" id="PIRSF002849">
    <property type="entry name" value="AAA_ATPase_chaperone_MoxR_prd"/>
    <property type="match status" value="1"/>
</dbReference>
<dbReference type="SUPFAM" id="SSF52540">
    <property type="entry name" value="P-loop containing nucleoside triphosphate hydrolases"/>
    <property type="match status" value="1"/>
</dbReference>
<dbReference type="RefSeq" id="WP_144848079.1">
    <property type="nucleotide sequence ID" value="NZ_VNJI01000017.1"/>
</dbReference>
<reference evidence="6 7" key="1">
    <citation type="submission" date="2019-07" db="EMBL/GenBank/DDBJ databases">
        <authorList>
            <person name="Kim J."/>
        </authorList>
    </citation>
    <scope>NUCLEOTIDE SEQUENCE [LARGE SCALE GENOMIC DNA]</scope>
    <source>
        <strain evidence="6 7">JC52</strain>
    </source>
</reference>
<dbReference type="InterPro" id="IPR011703">
    <property type="entry name" value="ATPase_AAA-3"/>
</dbReference>
<feature type="domain" description="ATPase AAA-3" evidence="4">
    <location>
        <begin position="42"/>
        <end position="172"/>
    </location>
</feature>
<dbReference type="InterPro" id="IPR050764">
    <property type="entry name" value="CbbQ/NirQ/NorQ/GpvN"/>
</dbReference>
<evidence type="ECO:0000259" key="5">
    <source>
        <dbReference type="Pfam" id="PF17863"/>
    </source>
</evidence>
<keyword evidence="1" id="KW-0547">Nucleotide-binding</keyword>
<dbReference type="GO" id="GO:0016887">
    <property type="term" value="F:ATP hydrolysis activity"/>
    <property type="evidence" value="ECO:0007669"/>
    <property type="project" value="InterPro"/>
</dbReference>
<keyword evidence="7" id="KW-1185">Reference proteome</keyword>
<dbReference type="Gene3D" id="3.40.50.300">
    <property type="entry name" value="P-loop containing nucleotide triphosphate hydrolases"/>
    <property type="match status" value="1"/>
</dbReference>
<dbReference type="Pfam" id="PF17863">
    <property type="entry name" value="AAA_lid_2"/>
    <property type="match status" value="1"/>
</dbReference>
<evidence type="ECO:0000256" key="1">
    <source>
        <dbReference type="ARBA" id="ARBA00022741"/>
    </source>
</evidence>
<feature type="domain" description="ChlI/MoxR AAA lid" evidence="5">
    <location>
        <begin position="235"/>
        <end position="304"/>
    </location>
</feature>
<dbReference type="OrthoDB" id="9808397at2"/>
<protein>
    <submittedName>
        <fullName evidence="6">MoxR family ATPase</fullName>
    </submittedName>
</protein>
<dbReference type="FunFam" id="3.40.50.300:FF:000640">
    <property type="entry name" value="MoxR family ATPase"/>
    <property type="match status" value="1"/>
</dbReference>
<accession>A0A559KA88</accession>
<comment type="similarity">
    <text evidence="3">Belongs to the MoxR family.</text>
</comment>
<evidence type="ECO:0000313" key="7">
    <source>
        <dbReference type="Proteomes" id="UP000317036"/>
    </source>
</evidence>
<dbReference type="GO" id="GO:0005524">
    <property type="term" value="F:ATP binding"/>
    <property type="evidence" value="ECO:0007669"/>
    <property type="project" value="UniProtKB-KW"/>
</dbReference>
<evidence type="ECO:0000313" key="6">
    <source>
        <dbReference type="EMBL" id="TVY09050.1"/>
    </source>
</evidence>
<dbReference type="Pfam" id="PF07726">
    <property type="entry name" value="AAA_3"/>
    <property type="match status" value="1"/>
</dbReference>
<organism evidence="6 7">
    <name type="scientific">Paenibacillus cremeus</name>
    <dbReference type="NCBI Taxonomy" id="2163881"/>
    <lineage>
        <taxon>Bacteria</taxon>
        <taxon>Bacillati</taxon>
        <taxon>Bacillota</taxon>
        <taxon>Bacilli</taxon>
        <taxon>Bacillales</taxon>
        <taxon>Paenibacillaceae</taxon>
        <taxon>Paenibacillus</taxon>
    </lineage>
</organism>
<proteinExistence type="inferred from homology"/>
<dbReference type="Proteomes" id="UP000317036">
    <property type="component" value="Unassembled WGS sequence"/>
</dbReference>
<dbReference type="Gene3D" id="1.10.8.80">
    <property type="entry name" value="Magnesium chelatase subunit I, C-Terminal domain"/>
    <property type="match status" value="1"/>
</dbReference>
<evidence type="ECO:0000256" key="2">
    <source>
        <dbReference type="ARBA" id="ARBA00022840"/>
    </source>
</evidence>
<dbReference type="InterPro" id="IPR041628">
    <property type="entry name" value="ChlI/MoxR_AAA_lid"/>
</dbReference>
<gene>
    <name evidence="6" type="ORF">FPZ49_15150</name>
</gene>
<dbReference type="PANTHER" id="PTHR42759">
    <property type="entry name" value="MOXR FAMILY PROTEIN"/>
    <property type="match status" value="1"/>
</dbReference>
<dbReference type="InterPro" id="IPR027417">
    <property type="entry name" value="P-loop_NTPase"/>
</dbReference>
<dbReference type="EMBL" id="VNJI01000017">
    <property type="protein sequence ID" value="TVY09050.1"/>
    <property type="molecule type" value="Genomic_DNA"/>
</dbReference>
<sequence length="319" mass="35721">METMIREDVQALKRIQANLELCILGKTDEIKLLITAMLAGGHVLLEDVPGTGKTVLIKALAKSIRGQFRRIQCNPDLLPTDITGVSIYHPKDEVFMFRSGPIMTNILLADEINRATTKTQSALLEAMEERHITVDGETHELPKPFLLLATQNPIDFEGTYILPEAQLDRFMMKFSLGYPDEQTETRMIISQSVAHPLDSLEPVAEVEQILGIQQLVKQVHLDEAVAGYLVSITRLTREHPLIYLGASPRATLALVMAAKAYALLQERDYVIPDDIKFLAPYVLGHRILLQAEARMEGATVQSVLHSVLQQVKVPVRWEK</sequence>
<name>A0A559KA88_9BACL</name>